<organism evidence="1 2">
    <name type="scientific">Burkholderia singularis</name>
    <dbReference type="NCBI Taxonomy" id="1503053"/>
    <lineage>
        <taxon>Bacteria</taxon>
        <taxon>Pseudomonadati</taxon>
        <taxon>Pseudomonadota</taxon>
        <taxon>Betaproteobacteria</taxon>
        <taxon>Burkholderiales</taxon>
        <taxon>Burkholderiaceae</taxon>
        <taxon>Burkholderia</taxon>
        <taxon>pseudomallei group</taxon>
    </lineage>
</organism>
<evidence type="ECO:0000313" key="2">
    <source>
        <dbReference type="Proteomes" id="UP000062788"/>
    </source>
</evidence>
<comment type="caution">
    <text evidence="1">The sequence shown here is derived from an EMBL/GenBank/DDBJ whole genome shotgun (WGS) entry which is preliminary data.</text>
</comment>
<dbReference type="Proteomes" id="UP000062788">
    <property type="component" value="Unassembled WGS sequence"/>
</dbReference>
<accession>A0A103DWV5</accession>
<sequence>MLPFGQPIERFDAQMRDLAARLYIRNQSLVAEYARDVCHRRIDGGQVQRTVFDAGDPREARQRFEFSGLCRFDGRFDGHWR</sequence>
<gene>
    <name evidence="1" type="ORF">WS67_01120</name>
</gene>
<dbReference type="AlphaFoldDB" id="A0A103DWV5"/>
<reference evidence="1 2" key="1">
    <citation type="submission" date="2015-11" db="EMBL/GenBank/DDBJ databases">
        <title>Expanding the genomic diversity of Burkholderia species for the development of highly accurate diagnostics.</title>
        <authorList>
            <person name="Sahl J."/>
            <person name="Keim P."/>
            <person name="Wagner D."/>
        </authorList>
    </citation>
    <scope>NUCLEOTIDE SEQUENCE [LARGE SCALE GENOMIC DNA]</scope>
    <source>
        <strain evidence="1 2">TSV85</strain>
    </source>
</reference>
<evidence type="ECO:0000313" key="1">
    <source>
        <dbReference type="EMBL" id="KVE24197.1"/>
    </source>
</evidence>
<name>A0A103DWV5_9BURK</name>
<protein>
    <submittedName>
        <fullName evidence="1">Uncharacterized protein</fullName>
    </submittedName>
</protein>
<keyword evidence="2" id="KW-1185">Reference proteome</keyword>
<proteinExistence type="predicted"/>
<dbReference type="EMBL" id="LOWA01000055">
    <property type="protein sequence ID" value="KVE24197.1"/>
    <property type="molecule type" value="Genomic_DNA"/>
</dbReference>